<dbReference type="AlphaFoldDB" id="A0A368Y6L9"/>
<evidence type="ECO:0000313" key="3">
    <source>
        <dbReference type="EMBL" id="RCW75852.1"/>
    </source>
</evidence>
<organism evidence="3 4">
    <name type="scientific">Pseudorhodoferax soli</name>
    <dbReference type="NCBI Taxonomy" id="545864"/>
    <lineage>
        <taxon>Bacteria</taxon>
        <taxon>Pseudomonadati</taxon>
        <taxon>Pseudomonadota</taxon>
        <taxon>Betaproteobacteria</taxon>
        <taxon>Burkholderiales</taxon>
        <taxon>Comamonadaceae</taxon>
    </lineage>
</organism>
<dbReference type="InterPro" id="IPR009936">
    <property type="entry name" value="DUF1468"/>
</dbReference>
<sequence length="141" mass="15214">MMIDRNLARGLFLALIALVFGGFSLQYQTGSLSHAGPGLFPLIVSGILLAIALMIVVRSRFVAREPLNLNLMNIGLLLFSLCVFAFLSLYVNMLVAIVAMVFISGKAATTYSVPRNIKISIGLILVAFAFQKLLGLSLPLI</sequence>
<keyword evidence="4" id="KW-1185">Reference proteome</keyword>
<dbReference type="Proteomes" id="UP000252884">
    <property type="component" value="Unassembled WGS sequence"/>
</dbReference>
<proteinExistence type="predicted"/>
<evidence type="ECO:0000256" key="1">
    <source>
        <dbReference type="SAM" id="Phobius"/>
    </source>
</evidence>
<gene>
    <name evidence="3" type="ORF">DES41_101455</name>
</gene>
<keyword evidence="1" id="KW-0472">Membrane</keyword>
<keyword evidence="1" id="KW-0812">Transmembrane</keyword>
<dbReference type="EMBL" id="QPJK01000001">
    <property type="protein sequence ID" value="RCW75852.1"/>
    <property type="molecule type" value="Genomic_DNA"/>
</dbReference>
<feature type="transmembrane region" description="Helical" evidence="1">
    <location>
        <begin position="69"/>
        <end position="87"/>
    </location>
</feature>
<accession>A0A368Y6L9</accession>
<evidence type="ECO:0000259" key="2">
    <source>
        <dbReference type="Pfam" id="PF07331"/>
    </source>
</evidence>
<dbReference type="Pfam" id="PF07331">
    <property type="entry name" value="TctB"/>
    <property type="match status" value="1"/>
</dbReference>
<comment type="caution">
    <text evidence="3">The sequence shown here is derived from an EMBL/GenBank/DDBJ whole genome shotgun (WGS) entry which is preliminary data.</text>
</comment>
<name>A0A368Y6L9_9BURK</name>
<feature type="transmembrane region" description="Helical" evidence="1">
    <location>
        <begin position="7"/>
        <end position="27"/>
    </location>
</feature>
<evidence type="ECO:0000313" key="4">
    <source>
        <dbReference type="Proteomes" id="UP000252884"/>
    </source>
</evidence>
<keyword evidence="1" id="KW-1133">Transmembrane helix</keyword>
<protein>
    <submittedName>
        <fullName evidence="3">Tripartite tricarboxylate transporter TctB family protein</fullName>
    </submittedName>
</protein>
<reference evidence="3 4" key="1">
    <citation type="submission" date="2018-07" db="EMBL/GenBank/DDBJ databases">
        <title>Genomic Encyclopedia of Type Strains, Phase IV (KMG-IV): sequencing the most valuable type-strain genomes for metagenomic binning, comparative biology and taxonomic classification.</title>
        <authorList>
            <person name="Goeker M."/>
        </authorList>
    </citation>
    <scope>NUCLEOTIDE SEQUENCE [LARGE SCALE GENOMIC DNA]</scope>
    <source>
        <strain evidence="3 4">DSM 21634</strain>
    </source>
</reference>
<feature type="transmembrane region" description="Helical" evidence="1">
    <location>
        <begin position="39"/>
        <end position="57"/>
    </location>
</feature>
<feature type="transmembrane region" description="Helical" evidence="1">
    <location>
        <begin position="120"/>
        <end position="140"/>
    </location>
</feature>
<feature type="domain" description="DUF1468" evidence="2">
    <location>
        <begin position="10"/>
        <end position="139"/>
    </location>
</feature>